<dbReference type="SUPFAM" id="SSF52058">
    <property type="entry name" value="L domain-like"/>
    <property type="match status" value="1"/>
</dbReference>
<evidence type="ECO:0000256" key="9">
    <source>
        <dbReference type="ARBA" id="ARBA00047899"/>
    </source>
</evidence>
<dbReference type="InterPro" id="IPR020859">
    <property type="entry name" value="ROC"/>
</dbReference>
<dbReference type="PRINTS" id="PR00019">
    <property type="entry name" value="LEURICHRPT"/>
</dbReference>
<dbReference type="PANTHER" id="PTHR47679:SF2">
    <property type="entry name" value="C-TERMINAL OF ROC (COR) DOMAIN-CONTAINING PROTEIN"/>
    <property type="match status" value="1"/>
</dbReference>
<dbReference type="InterPro" id="IPR032675">
    <property type="entry name" value="LRR_dom_sf"/>
</dbReference>
<name>A0A2N0TUH0_9FLAO</name>
<keyword evidence="4" id="KW-0677">Repeat</keyword>
<evidence type="ECO:0000256" key="2">
    <source>
        <dbReference type="ARBA" id="ARBA00022527"/>
    </source>
</evidence>
<dbReference type="Gene3D" id="1.10.10.10">
    <property type="entry name" value="Winged helix-like DNA-binding domain superfamily/Winged helix DNA-binding domain"/>
    <property type="match status" value="1"/>
</dbReference>
<evidence type="ECO:0000256" key="3">
    <source>
        <dbReference type="ARBA" id="ARBA00022679"/>
    </source>
</evidence>
<keyword evidence="5" id="KW-0547">Nucleotide-binding</keyword>
<dbReference type="PANTHER" id="PTHR47679">
    <property type="entry name" value="PROTEIN TORNADO 1"/>
    <property type="match status" value="1"/>
</dbReference>
<sequence>MTYLLDLDLSYNNLTNFPESICYLYNLRTLDLSYNNLIDFYLLSGKTYCLKEIDISNNNLNFVPQELLELDFNPIIRFENNFFTENLPPEIIFHEDLSYIAFYLESLEKKLITPRLFETKIIIVGKGEVGKTTLLKTLNDEKFKFKLGKENSTHGIDIQSSGFQVIFPAKKPYYNRFEDFENLLLYDNDYDHDENYSQVIDQYDPLSELNFDEELQLDLRVQDQPFDFFYHNLFFQKEVKLNFWDFGGQEILYSTHQFFLTQRSVYLFVWEPRSDTESENFDYWLNTIEKLGENSPIIVVMNKADIRLKQIDEKAYSNKFKNIVSFHQVSCLTRKGIDHLKEKIAEEVRRLPHIGDLLPGTWNKTRRKLKKLDSNYITYSDFKSICNYKENKEVNFISSYLNDLGDIIHFPSDIRLRDIVIINPEWLTHAIYELIHSLDIQRNFGRFKMEKLEELLDESIYPRDKHLDIIAFMEKFEICFKIIGSANEFIIPALLPAQSNTKGFEDDYSVKEASKIEIRYSFLPSGIIERLICRMNSYIDKDNFWKFGVVFKHQHAYATVQLQSLDKKLTFNVTENIGMELFHIIQHNLDEIHNSLNLNDSDFQKYFGCNCTDCSTSENPYMFEKETLKRFLLKGKNSIDCQKSTESINIKSILAGFKIKPTSFSLLRSFIDAASILQTRISTIQKADENQRNLYLLDLWRPSLMKYNYIPKEQAQRGLSATGKNSGELDIVIEDDIGTIKTIFEGFNLPSINRAVIEAHINKLVDNYDRNGLKEKFIGIYSESNDFKSLSQKYFKQLENSEKLKQIEDISENYGIGEELKIFKSELNKYVNPTFLYHVLINLKN</sequence>
<reference evidence="13 14" key="1">
    <citation type="submission" date="2015-10" db="EMBL/GenBank/DDBJ databases">
        <title>Draft genome sequence of Salegentibacter salinarum KCTC 12975.</title>
        <authorList>
            <person name="Lin W."/>
            <person name="Zheng Q."/>
        </authorList>
    </citation>
    <scope>NUCLEOTIDE SEQUENCE [LARGE SCALE GENOMIC DNA]</scope>
    <source>
        <strain evidence="13 14">KCTC 12975</strain>
    </source>
</reference>
<dbReference type="EMBL" id="LKTS01000023">
    <property type="protein sequence ID" value="PKD18393.1"/>
    <property type="molecule type" value="Genomic_DNA"/>
</dbReference>
<dbReference type="InterPro" id="IPR032171">
    <property type="entry name" value="COR-A"/>
</dbReference>
<comment type="caution">
    <text evidence="13">The sequence shown here is derived from an EMBL/GenBank/DDBJ whole genome shotgun (WGS) entry which is preliminary data.</text>
</comment>
<dbReference type="GO" id="GO:0005524">
    <property type="term" value="F:ATP binding"/>
    <property type="evidence" value="ECO:0007669"/>
    <property type="project" value="UniProtKB-KW"/>
</dbReference>
<evidence type="ECO:0000313" key="14">
    <source>
        <dbReference type="Proteomes" id="UP000232673"/>
    </source>
</evidence>
<evidence type="ECO:0000256" key="4">
    <source>
        <dbReference type="ARBA" id="ARBA00022737"/>
    </source>
</evidence>
<dbReference type="Gene3D" id="3.30.310.200">
    <property type="match status" value="1"/>
</dbReference>
<evidence type="ECO:0000259" key="11">
    <source>
        <dbReference type="PROSITE" id="PS50238"/>
    </source>
</evidence>
<evidence type="ECO:0000256" key="1">
    <source>
        <dbReference type="ARBA" id="ARBA00012513"/>
    </source>
</evidence>
<evidence type="ECO:0000256" key="7">
    <source>
        <dbReference type="ARBA" id="ARBA00022840"/>
    </source>
</evidence>
<comment type="catalytic activity">
    <reaction evidence="10">
        <text>L-seryl-[protein] + ATP = O-phospho-L-seryl-[protein] + ADP + H(+)</text>
        <dbReference type="Rhea" id="RHEA:17989"/>
        <dbReference type="Rhea" id="RHEA-COMP:9863"/>
        <dbReference type="Rhea" id="RHEA-COMP:11604"/>
        <dbReference type="ChEBI" id="CHEBI:15378"/>
        <dbReference type="ChEBI" id="CHEBI:29999"/>
        <dbReference type="ChEBI" id="CHEBI:30616"/>
        <dbReference type="ChEBI" id="CHEBI:83421"/>
        <dbReference type="ChEBI" id="CHEBI:456216"/>
        <dbReference type="EC" id="2.7.11.1"/>
    </reaction>
</comment>
<dbReference type="SUPFAM" id="SSF52540">
    <property type="entry name" value="P-loop containing nucleoside triphosphate hydrolases"/>
    <property type="match status" value="1"/>
</dbReference>
<dbReference type="InterPro" id="IPR000198">
    <property type="entry name" value="RhoGAP_dom"/>
</dbReference>
<evidence type="ECO:0000256" key="6">
    <source>
        <dbReference type="ARBA" id="ARBA00022777"/>
    </source>
</evidence>
<dbReference type="PROSITE" id="PS51450">
    <property type="entry name" value="LRR"/>
    <property type="match status" value="2"/>
</dbReference>
<dbReference type="STRING" id="447422.SAMN05660903_00899"/>
<evidence type="ECO:0000313" key="13">
    <source>
        <dbReference type="EMBL" id="PKD18393.1"/>
    </source>
</evidence>
<dbReference type="InterPro" id="IPR027417">
    <property type="entry name" value="P-loop_NTPase"/>
</dbReference>
<evidence type="ECO:0000256" key="5">
    <source>
        <dbReference type="ARBA" id="ARBA00022741"/>
    </source>
</evidence>
<accession>A0A2N0TUH0</accession>
<keyword evidence="8" id="KW-0342">GTP-binding</keyword>
<feature type="domain" description="Roc" evidence="12">
    <location>
        <begin position="112"/>
        <end position="351"/>
    </location>
</feature>
<dbReference type="GO" id="GO:0007165">
    <property type="term" value="P:signal transduction"/>
    <property type="evidence" value="ECO:0007669"/>
    <property type="project" value="InterPro"/>
</dbReference>
<dbReference type="AlphaFoldDB" id="A0A2N0TUH0"/>
<organism evidence="13 14">
    <name type="scientific">Salegentibacter salinarum</name>
    <dbReference type="NCBI Taxonomy" id="447422"/>
    <lineage>
        <taxon>Bacteria</taxon>
        <taxon>Pseudomonadati</taxon>
        <taxon>Bacteroidota</taxon>
        <taxon>Flavobacteriia</taxon>
        <taxon>Flavobacteriales</taxon>
        <taxon>Flavobacteriaceae</taxon>
        <taxon>Salegentibacter</taxon>
    </lineage>
</organism>
<comment type="catalytic activity">
    <reaction evidence="9">
        <text>L-threonyl-[protein] + ATP = O-phospho-L-threonyl-[protein] + ADP + H(+)</text>
        <dbReference type="Rhea" id="RHEA:46608"/>
        <dbReference type="Rhea" id="RHEA-COMP:11060"/>
        <dbReference type="Rhea" id="RHEA-COMP:11605"/>
        <dbReference type="ChEBI" id="CHEBI:15378"/>
        <dbReference type="ChEBI" id="CHEBI:30013"/>
        <dbReference type="ChEBI" id="CHEBI:30616"/>
        <dbReference type="ChEBI" id="CHEBI:61977"/>
        <dbReference type="ChEBI" id="CHEBI:456216"/>
        <dbReference type="EC" id="2.7.11.1"/>
    </reaction>
</comment>
<dbReference type="PROSITE" id="PS50238">
    <property type="entry name" value="RHOGAP"/>
    <property type="match status" value="1"/>
</dbReference>
<keyword evidence="7" id="KW-0067">ATP-binding</keyword>
<keyword evidence="6" id="KW-0418">Kinase</keyword>
<dbReference type="Gene3D" id="3.80.10.10">
    <property type="entry name" value="Ribonuclease Inhibitor"/>
    <property type="match status" value="1"/>
</dbReference>
<proteinExistence type="predicted"/>
<keyword evidence="2" id="KW-0723">Serine/threonine-protein kinase</keyword>
<dbReference type="PROSITE" id="PS51424">
    <property type="entry name" value="ROC"/>
    <property type="match status" value="1"/>
</dbReference>
<dbReference type="Pfam" id="PF08477">
    <property type="entry name" value="Roc"/>
    <property type="match status" value="1"/>
</dbReference>
<dbReference type="Pfam" id="PF16095">
    <property type="entry name" value="COR-A"/>
    <property type="match status" value="1"/>
</dbReference>
<gene>
    <name evidence="13" type="ORF">APR41_04380</name>
</gene>
<dbReference type="EC" id="2.7.11.1" evidence="1"/>
<evidence type="ECO:0000256" key="10">
    <source>
        <dbReference type="ARBA" id="ARBA00048679"/>
    </source>
</evidence>
<dbReference type="InterPro" id="IPR001611">
    <property type="entry name" value="Leu-rich_rpt"/>
</dbReference>
<protein>
    <recommendedName>
        <fullName evidence="1">non-specific serine/threonine protein kinase</fullName>
        <ecNumber evidence="1">2.7.11.1</ecNumber>
    </recommendedName>
</protein>
<dbReference type="GO" id="GO:0004674">
    <property type="term" value="F:protein serine/threonine kinase activity"/>
    <property type="evidence" value="ECO:0007669"/>
    <property type="project" value="UniProtKB-KW"/>
</dbReference>
<feature type="domain" description="Rho-GAP" evidence="11">
    <location>
        <begin position="747"/>
        <end position="845"/>
    </location>
</feature>
<dbReference type="InterPro" id="IPR036388">
    <property type="entry name" value="WH-like_DNA-bd_sf"/>
</dbReference>
<keyword evidence="14" id="KW-1185">Reference proteome</keyword>
<dbReference type="Pfam" id="PF25497">
    <property type="entry name" value="COR-B"/>
    <property type="match status" value="1"/>
</dbReference>
<dbReference type="PRINTS" id="PR00449">
    <property type="entry name" value="RASTRNSFRMNG"/>
</dbReference>
<dbReference type="Gene3D" id="1.10.10.2200">
    <property type="match status" value="1"/>
</dbReference>
<dbReference type="InterPro" id="IPR057263">
    <property type="entry name" value="COR-B"/>
</dbReference>
<evidence type="ECO:0000256" key="8">
    <source>
        <dbReference type="ARBA" id="ARBA00023134"/>
    </source>
</evidence>
<dbReference type="Gene3D" id="3.40.50.300">
    <property type="entry name" value="P-loop containing nucleotide triphosphate hydrolases"/>
    <property type="match status" value="1"/>
</dbReference>
<dbReference type="Proteomes" id="UP000232673">
    <property type="component" value="Unassembled WGS sequence"/>
</dbReference>
<keyword evidence="3" id="KW-0808">Transferase</keyword>
<evidence type="ECO:0000259" key="12">
    <source>
        <dbReference type="PROSITE" id="PS51424"/>
    </source>
</evidence>